<dbReference type="SUPFAM" id="SSF55347">
    <property type="entry name" value="Glyceraldehyde-3-phosphate dehydrogenase-like, C-terminal domain"/>
    <property type="match status" value="1"/>
</dbReference>
<gene>
    <name evidence="5" type="ORF">COB13_11575</name>
</gene>
<dbReference type="GO" id="GO:0016491">
    <property type="term" value="F:oxidoreductase activity"/>
    <property type="evidence" value="ECO:0007669"/>
    <property type="project" value="UniProtKB-KW"/>
</dbReference>
<evidence type="ECO:0000313" key="5">
    <source>
        <dbReference type="EMBL" id="PCI99546.1"/>
    </source>
</evidence>
<proteinExistence type="inferred from homology"/>
<dbReference type="Gene3D" id="3.40.50.720">
    <property type="entry name" value="NAD(P)-binding Rossmann-like Domain"/>
    <property type="match status" value="1"/>
</dbReference>
<keyword evidence="2" id="KW-0560">Oxidoreductase</keyword>
<dbReference type="GO" id="GO:0000166">
    <property type="term" value="F:nucleotide binding"/>
    <property type="evidence" value="ECO:0007669"/>
    <property type="project" value="InterPro"/>
</dbReference>
<dbReference type="InterPro" id="IPR055170">
    <property type="entry name" value="GFO_IDH_MocA-like_dom"/>
</dbReference>
<dbReference type="SUPFAM" id="SSF51735">
    <property type="entry name" value="NAD(P)-binding Rossmann-fold domains"/>
    <property type="match status" value="1"/>
</dbReference>
<comment type="caution">
    <text evidence="5">The sequence shown here is derived from an EMBL/GenBank/DDBJ whole genome shotgun (WGS) entry which is preliminary data.</text>
</comment>
<evidence type="ECO:0000259" key="4">
    <source>
        <dbReference type="Pfam" id="PF22725"/>
    </source>
</evidence>
<dbReference type="PANTHER" id="PTHR22604">
    <property type="entry name" value="OXIDOREDUCTASES"/>
    <property type="match status" value="1"/>
</dbReference>
<dbReference type="PANTHER" id="PTHR22604:SF105">
    <property type="entry name" value="TRANS-1,2-DIHYDROBENZENE-1,2-DIOL DEHYDROGENASE"/>
    <property type="match status" value="1"/>
</dbReference>
<dbReference type="InterPro" id="IPR000683">
    <property type="entry name" value="Gfo/Idh/MocA-like_OxRdtase_N"/>
</dbReference>
<feature type="domain" description="Gfo/Idh/MocA-like oxidoreductase N-terminal" evidence="3">
    <location>
        <begin position="6"/>
        <end position="112"/>
    </location>
</feature>
<feature type="domain" description="GFO/IDH/MocA-like oxidoreductase" evidence="4">
    <location>
        <begin position="133"/>
        <end position="249"/>
    </location>
</feature>
<sequence>MSDQKIRWGIISTANIGMKQVTPGIMASEHSVVTAIASRNLASAQAAAAELGIEKAYGSYEEMLADPDIDAVYNPLPNHLHVDLTLQAAAAGKHVLCEKPMSMDVADAERLRSITNDVLVAEAFMVRHHPQWHRALEIVKSGELGELRSINVVFSYFNADPNNVRNMADIGGGAILDIGCYAVTAGRYFFQGEPNRIVSLIDRDPNFKTDRTVSAVADFGNGQQLSFMVSTQMVGKQTVEILGTKGRLEILIPFNAPKNQPTALVIDHGHSHDGSLTRREIIPACDQYTLQAENFALAILGKRPLDYNVEDAIKSMKVLEALVTSEKTNGWVNI</sequence>
<dbReference type="Gene3D" id="3.30.360.10">
    <property type="entry name" value="Dihydrodipicolinate Reductase, domain 2"/>
    <property type="match status" value="1"/>
</dbReference>
<organism evidence="5">
    <name type="scientific">OCS116 cluster bacterium</name>
    <dbReference type="NCBI Taxonomy" id="2030921"/>
    <lineage>
        <taxon>Bacteria</taxon>
        <taxon>Pseudomonadati</taxon>
        <taxon>Pseudomonadota</taxon>
        <taxon>Alphaproteobacteria</taxon>
        <taxon>OCS116 cluster</taxon>
    </lineage>
</organism>
<name>A0A2A4YXR3_9PROT</name>
<evidence type="ECO:0000259" key="3">
    <source>
        <dbReference type="Pfam" id="PF01408"/>
    </source>
</evidence>
<dbReference type="InterPro" id="IPR050984">
    <property type="entry name" value="Gfo/Idh/MocA_domain"/>
</dbReference>
<dbReference type="InterPro" id="IPR036291">
    <property type="entry name" value="NAD(P)-bd_dom_sf"/>
</dbReference>
<dbReference type="EMBL" id="NVUS01000015">
    <property type="protein sequence ID" value="PCI99546.1"/>
    <property type="molecule type" value="Genomic_DNA"/>
</dbReference>
<evidence type="ECO:0000256" key="2">
    <source>
        <dbReference type="ARBA" id="ARBA00023002"/>
    </source>
</evidence>
<dbReference type="AlphaFoldDB" id="A0A2A4YXR3"/>
<dbReference type="Pfam" id="PF01408">
    <property type="entry name" value="GFO_IDH_MocA"/>
    <property type="match status" value="1"/>
</dbReference>
<reference evidence="5" key="2">
    <citation type="journal article" date="2018" name="ISME J.">
        <title>A dynamic microbial community with high functional redundancy inhabits the cold, oxic subseafloor aquifer.</title>
        <authorList>
            <person name="Tully B.J."/>
            <person name="Wheat C.G."/>
            <person name="Glazer B.T."/>
            <person name="Huber J.A."/>
        </authorList>
    </citation>
    <scope>NUCLEOTIDE SEQUENCE</scope>
    <source>
        <strain evidence="5">NORP83</strain>
    </source>
</reference>
<protein>
    <submittedName>
        <fullName evidence="5">NAD-binding protein</fullName>
    </submittedName>
</protein>
<evidence type="ECO:0000256" key="1">
    <source>
        <dbReference type="ARBA" id="ARBA00010928"/>
    </source>
</evidence>
<reference key="1">
    <citation type="submission" date="2017-08" db="EMBL/GenBank/DDBJ databases">
        <title>A dynamic microbial community with high functional redundancy inhabits the cold, oxic subseafloor aquifer.</title>
        <authorList>
            <person name="Tully B.J."/>
            <person name="Wheat C.G."/>
            <person name="Glazer B.T."/>
            <person name="Huber J.A."/>
        </authorList>
    </citation>
    <scope>NUCLEOTIDE SEQUENCE [LARGE SCALE GENOMIC DNA]</scope>
</reference>
<dbReference type="Pfam" id="PF22725">
    <property type="entry name" value="GFO_IDH_MocA_C3"/>
    <property type="match status" value="1"/>
</dbReference>
<comment type="similarity">
    <text evidence="1">Belongs to the Gfo/Idh/MocA family.</text>
</comment>
<accession>A0A2A4YXR3</accession>